<sequence>MTEVVHAMACDGCEARVGHRATPMATTRPQAVPGSVDGGSAGSSP</sequence>
<name>A0ABV2ZIU3_9ACTN</name>
<proteinExistence type="predicted"/>
<accession>A0ABV2ZIU3</accession>
<organism evidence="2 3">
    <name type="scientific">Streptomyces sp. 900129855</name>
    <dbReference type="NCBI Taxonomy" id="3155129"/>
    <lineage>
        <taxon>Bacteria</taxon>
        <taxon>Bacillati</taxon>
        <taxon>Actinomycetota</taxon>
        <taxon>Actinomycetes</taxon>
        <taxon>Kitasatosporales</taxon>
        <taxon>Streptomycetaceae</taxon>
        <taxon>Streptomyces</taxon>
    </lineage>
</organism>
<evidence type="ECO:0000313" key="2">
    <source>
        <dbReference type="EMBL" id="MEU3782470.1"/>
    </source>
</evidence>
<dbReference type="RefSeq" id="WP_334580442.1">
    <property type="nucleotide sequence ID" value="NZ_JBEZVE010000009.1"/>
</dbReference>
<dbReference type="Proteomes" id="UP001550739">
    <property type="component" value="Unassembled WGS sequence"/>
</dbReference>
<feature type="region of interest" description="Disordered" evidence="1">
    <location>
        <begin position="21"/>
        <end position="45"/>
    </location>
</feature>
<evidence type="ECO:0000313" key="3">
    <source>
        <dbReference type="Proteomes" id="UP001550739"/>
    </source>
</evidence>
<comment type="caution">
    <text evidence="2">The sequence shown here is derived from an EMBL/GenBank/DDBJ whole genome shotgun (WGS) entry which is preliminary data.</text>
</comment>
<dbReference type="EMBL" id="JBEZVE010000009">
    <property type="protein sequence ID" value="MEU3782470.1"/>
    <property type="molecule type" value="Genomic_DNA"/>
</dbReference>
<keyword evidence="3" id="KW-1185">Reference proteome</keyword>
<feature type="compositionally biased region" description="Gly residues" evidence="1">
    <location>
        <begin position="36"/>
        <end position="45"/>
    </location>
</feature>
<evidence type="ECO:0000256" key="1">
    <source>
        <dbReference type="SAM" id="MobiDB-lite"/>
    </source>
</evidence>
<reference evidence="2 3" key="1">
    <citation type="submission" date="2024-06" db="EMBL/GenBank/DDBJ databases">
        <title>The Natural Products Discovery Center: Release of the First 8490 Sequenced Strains for Exploring Actinobacteria Biosynthetic Diversity.</title>
        <authorList>
            <person name="Kalkreuter E."/>
            <person name="Kautsar S.A."/>
            <person name="Yang D."/>
            <person name="Bader C.D."/>
            <person name="Teijaro C.N."/>
            <person name="Fluegel L."/>
            <person name="Davis C.M."/>
            <person name="Simpson J.R."/>
            <person name="Lauterbach L."/>
            <person name="Steele A.D."/>
            <person name="Gui C."/>
            <person name="Meng S."/>
            <person name="Li G."/>
            <person name="Viehrig K."/>
            <person name="Ye F."/>
            <person name="Su P."/>
            <person name="Kiefer A.F."/>
            <person name="Nichols A."/>
            <person name="Cepeda A.J."/>
            <person name="Yan W."/>
            <person name="Fan B."/>
            <person name="Jiang Y."/>
            <person name="Adhikari A."/>
            <person name="Zheng C.-J."/>
            <person name="Schuster L."/>
            <person name="Cowan T.M."/>
            <person name="Smanski M.J."/>
            <person name="Chevrette M.G."/>
            <person name="De Carvalho L.P.S."/>
            <person name="Shen B."/>
        </authorList>
    </citation>
    <scope>NUCLEOTIDE SEQUENCE [LARGE SCALE GENOMIC DNA]</scope>
    <source>
        <strain evidence="2 3">NPDC033843</strain>
    </source>
</reference>
<gene>
    <name evidence="2" type="ORF">AB0E89_18170</name>
</gene>
<protein>
    <submittedName>
        <fullName evidence="2">Uncharacterized protein</fullName>
    </submittedName>
</protein>